<evidence type="ECO:0000313" key="2">
    <source>
        <dbReference type="EMBL" id="KAF7554458.1"/>
    </source>
</evidence>
<dbReference type="PANTHER" id="PTHR43798:SF33">
    <property type="entry name" value="HYDROLASE, PUTATIVE (AFU_ORTHOLOGUE AFUA_2G14860)-RELATED"/>
    <property type="match status" value="1"/>
</dbReference>
<dbReference type="SUPFAM" id="SSF53474">
    <property type="entry name" value="alpha/beta-Hydrolases"/>
    <property type="match status" value="1"/>
</dbReference>
<keyword evidence="3" id="KW-1185">Reference proteome</keyword>
<dbReference type="InterPro" id="IPR029058">
    <property type="entry name" value="AB_hydrolase_fold"/>
</dbReference>
<feature type="domain" description="AB hydrolase-1" evidence="1">
    <location>
        <begin position="51"/>
        <end position="181"/>
    </location>
</feature>
<evidence type="ECO:0000259" key="1">
    <source>
        <dbReference type="Pfam" id="PF12697"/>
    </source>
</evidence>
<accession>A0A9P5HFP4</accession>
<dbReference type="Gene3D" id="3.40.50.1820">
    <property type="entry name" value="alpha/beta hydrolase"/>
    <property type="match status" value="1"/>
</dbReference>
<dbReference type="InterPro" id="IPR000073">
    <property type="entry name" value="AB_hydrolase_1"/>
</dbReference>
<dbReference type="InterPro" id="IPR050266">
    <property type="entry name" value="AB_hydrolase_sf"/>
</dbReference>
<proteinExistence type="predicted"/>
<name>A0A9P5HFP4_9HYPO</name>
<gene>
    <name evidence="2" type="ORF">G7Z17_g2929</name>
</gene>
<dbReference type="Pfam" id="PF12697">
    <property type="entry name" value="Abhydrolase_6"/>
    <property type="match status" value="1"/>
</dbReference>
<dbReference type="GO" id="GO:0016020">
    <property type="term" value="C:membrane"/>
    <property type="evidence" value="ECO:0007669"/>
    <property type="project" value="TreeGrafter"/>
</dbReference>
<dbReference type="Proteomes" id="UP000722485">
    <property type="component" value="Unassembled WGS sequence"/>
</dbReference>
<evidence type="ECO:0000313" key="3">
    <source>
        <dbReference type="Proteomes" id="UP000722485"/>
    </source>
</evidence>
<sequence>MATQYTRQTLVIPASTPAQNEASGRHNLPKPLRLSVHDYHVRDVDEAGLTIILTHGTSFNKYFWQLIIESLLAEPGLRSKVKRLIAIDAANHGDSAVLNKDALPPTAFWPDDSRDVLHTLKHLRIQQPVVGIGHSFGGGAMCHAAMMEPEAFLATIFIEPILFQFEGQTDTIARMTMKRRDTWNSKADLTAAFQKSKSLQDWDKRQLQVYIVRFDNGPE</sequence>
<organism evidence="2 3">
    <name type="scientific">Cylindrodendrum hubeiense</name>
    <dbReference type="NCBI Taxonomy" id="595255"/>
    <lineage>
        <taxon>Eukaryota</taxon>
        <taxon>Fungi</taxon>
        <taxon>Dikarya</taxon>
        <taxon>Ascomycota</taxon>
        <taxon>Pezizomycotina</taxon>
        <taxon>Sordariomycetes</taxon>
        <taxon>Hypocreomycetidae</taxon>
        <taxon>Hypocreales</taxon>
        <taxon>Nectriaceae</taxon>
        <taxon>Cylindrodendrum</taxon>
    </lineage>
</organism>
<dbReference type="PANTHER" id="PTHR43798">
    <property type="entry name" value="MONOACYLGLYCEROL LIPASE"/>
    <property type="match status" value="1"/>
</dbReference>
<dbReference type="AlphaFoldDB" id="A0A9P5HFP4"/>
<reference evidence="2" key="1">
    <citation type="submission" date="2020-03" db="EMBL/GenBank/DDBJ databases">
        <title>Draft Genome Sequence of Cylindrodendrum hubeiense.</title>
        <authorList>
            <person name="Buettner E."/>
            <person name="Kellner H."/>
        </authorList>
    </citation>
    <scope>NUCLEOTIDE SEQUENCE</scope>
    <source>
        <strain evidence="2">IHI 201604</strain>
    </source>
</reference>
<dbReference type="EMBL" id="JAANBB010000032">
    <property type="protein sequence ID" value="KAF7554458.1"/>
    <property type="molecule type" value="Genomic_DNA"/>
</dbReference>
<dbReference type="OrthoDB" id="94039at2759"/>
<protein>
    <recommendedName>
        <fullName evidence="1">AB hydrolase-1 domain-containing protein</fullName>
    </recommendedName>
</protein>
<comment type="caution">
    <text evidence="2">The sequence shown here is derived from an EMBL/GenBank/DDBJ whole genome shotgun (WGS) entry which is preliminary data.</text>
</comment>